<keyword evidence="1" id="KW-0472">Membrane</keyword>
<feature type="transmembrane region" description="Helical" evidence="1">
    <location>
        <begin position="30"/>
        <end position="49"/>
    </location>
</feature>
<dbReference type="InterPro" id="IPR050818">
    <property type="entry name" value="KCNH_animal-type"/>
</dbReference>
<feature type="non-terminal residue" evidence="3">
    <location>
        <position position="1"/>
    </location>
</feature>
<evidence type="ECO:0000256" key="1">
    <source>
        <dbReference type="SAM" id="Phobius"/>
    </source>
</evidence>
<dbReference type="InterPro" id="IPR003938">
    <property type="entry name" value="K_chnl_volt-dep_EAG/ELK/ERG"/>
</dbReference>
<dbReference type="GO" id="GO:0042391">
    <property type="term" value="P:regulation of membrane potential"/>
    <property type="evidence" value="ECO:0007669"/>
    <property type="project" value="TreeGrafter"/>
</dbReference>
<dbReference type="GO" id="GO:0005886">
    <property type="term" value="C:plasma membrane"/>
    <property type="evidence" value="ECO:0007669"/>
    <property type="project" value="TreeGrafter"/>
</dbReference>
<organism evidence="3">
    <name type="scientific">Guillardia theta (strain CCMP2712)</name>
    <name type="common">Cryptophyte</name>
    <dbReference type="NCBI Taxonomy" id="905079"/>
    <lineage>
        <taxon>Eukaryota</taxon>
        <taxon>Cryptophyceae</taxon>
        <taxon>Pyrenomonadales</taxon>
        <taxon>Geminigeraceae</taxon>
        <taxon>Guillardia</taxon>
    </lineage>
</organism>
<accession>L1JC64</accession>
<evidence type="ECO:0000313" key="5">
    <source>
        <dbReference type="Proteomes" id="UP000011087"/>
    </source>
</evidence>
<dbReference type="Proteomes" id="UP000011087">
    <property type="component" value="Unassembled WGS sequence"/>
</dbReference>
<dbReference type="HOGENOM" id="CLU_3038786_0_0_1"/>
<reference evidence="5" key="2">
    <citation type="submission" date="2012-11" db="EMBL/GenBank/DDBJ databases">
        <authorList>
            <person name="Kuo A."/>
            <person name="Curtis B.A."/>
            <person name="Tanifuji G."/>
            <person name="Burki F."/>
            <person name="Gruber A."/>
            <person name="Irimia M."/>
            <person name="Maruyama S."/>
            <person name="Arias M.C."/>
            <person name="Ball S.G."/>
            <person name="Gile G.H."/>
            <person name="Hirakawa Y."/>
            <person name="Hopkins J.F."/>
            <person name="Rensing S.A."/>
            <person name="Schmutz J."/>
            <person name="Symeonidi A."/>
            <person name="Elias M."/>
            <person name="Eveleigh R.J."/>
            <person name="Herman E.K."/>
            <person name="Klute M.J."/>
            <person name="Nakayama T."/>
            <person name="Obornik M."/>
            <person name="Reyes-Prieto A."/>
            <person name="Armbrust E.V."/>
            <person name="Aves S.J."/>
            <person name="Beiko R.G."/>
            <person name="Coutinho P."/>
            <person name="Dacks J.B."/>
            <person name="Durnford D.G."/>
            <person name="Fast N.M."/>
            <person name="Green B.R."/>
            <person name="Grisdale C."/>
            <person name="Hempe F."/>
            <person name="Henrissat B."/>
            <person name="Hoppner M.P."/>
            <person name="Ishida K.-I."/>
            <person name="Kim E."/>
            <person name="Koreny L."/>
            <person name="Kroth P.G."/>
            <person name="Liu Y."/>
            <person name="Malik S.-B."/>
            <person name="Maier U.G."/>
            <person name="McRose D."/>
            <person name="Mock T."/>
            <person name="Neilson J.A."/>
            <person name="Onodera N.T."/>
            <person name="Poole A.M."/>
            <person name="Pritham E.J."/>
            <person name="Richards T.A."/>
            <person name="Rocap G."/>
            <person name="Roy S.W."/>
            <person name="Sarai C."/>
            <person name="Schaack S."/>
            <person name="Shirato S."/>
            <person name="Slamovits C.H."/>
            <person name="Spencer D.F."/>
            <person name="Suzuki S."/>
            <person name="Worden A.Z."/>
            <person name="Zauner S."/>
            <person name="Barry K."/>
            <person name="Bell C."/>
            <person name="Bharti A.K."/>
            <person name="Crow J.A."/>
            <person name="Grimwood J."/>
            <person name="Kramer R."/>
            <person name="Lindquist E."/>
            <person name="Lucas S."/>
            <person name="Salamov A."/>
            <person name="McFadden G.I."/>
            <person name="Lane C.E."/>
            <person name="Keeling P.J."/>
            <person name="Gray M.W."/>
            <person name="Grigoriev I.V."/>
            <person name="Archibald J.M."/>
        </authorList>
    </citation>
    <scope>NUCLEOTIDE SEQUENCE</scope>
    <source>
        <strain evidence="5">CCMP2712</strain>
    </source>
</reference>
<dbReference type="GeneID" id="17302641"/>
<dbReference type="InterPro" id="IPR013099">
    <property type="entry name" value="K_chnl_dom"/>
</dbReference>
<dbReference type="Gene3D" id="1.10.287.70">
    <property type="match status" value="1"/>
</dbReference>
<sequence>SSYLVSIYFLMATLCTVGYGDISAEQDDDRILMIFVMLIGASLFAIIISNMSNLV</sequence>
<dbReference type="KEGG" id="gtt:GUITHDRAFT_55216"/>
<dbReference type="EnsemblProtists" id="EKX46138">
    <property type="protein sequence ID" value="EKX46138"/>
    <property type="gene ID" value="GUITHDRAFT_55216"/>
</dbReference>
<evidence type="ECO:0000313" key="4">
    <source>
        <dbReference type="EnsemblProtists" id="EKX46138"/>
    </source>
</evidence>
<dbReference type="SUPFAM" id="SSF81324">
    <property type="entry name" value="Voltage-gated potassium channels"/>
    <property type="match status" value="1"/>
</dbReference>
<feature type="non-terminal residue" evidence="3">
    <location>
        <position position="55"/>
    </location>
</feature>
<feature type="domain" description="Potassium channel" evidence="2">
    <location>
        <begin position="2"/>
        <end position="54"/>
    </location>
</feature>
<dbReference type="PRINTS" id="PR01463">
    <property type="entry name" value="EAGCHANLFMLY"/>
</dbReference>
<dbReference type="OMA" id="YLAAMYW"/>
<keyword evidence="5" id="KW-1185">Reference proteome</keyword>
<keyword evidence="1" id="KW-0812">Transmembrane</keyword>
<reference evidence="3 5" key="1">
    <citation type="journal article" date="2012" name="Nature">
        <title>Algal genomes reveal evolutionary mosaicism and the fate of nucleomorphs.</title>
        <authorList>
            <consortium name="DOE Joint Genome Institute"/>
            <person name="Curtis B.A."/>
            <person name="Tanifuji G."/>
            <person name="Burki F."/>
            <person name="Gruber A."/>
            <person name="Irimia M."/>
            <person name="Maruyama S."/>
            <person name="Arias M.C."/>
            <person name="Ball S.G."/>
            <person name="Gile G.H."/>
            <person name="Hirakawa Y."/>
            <person name="Hopkins J.F."/>
            <person name="Kuo A."/>
            <person name="Rensing S.A."/>
            <person name="Schmutz J."/>
            <person name="Symeonidi A."/>
            <person name="Elias M."/>
            <person name="Eveleigh R.J."/>
            <person name="Herman E.K."/>
            <person name="Klute M.J."/>
            <person name="Nakayama T."/>
            <person name="Obornik M."/>
            <person name="Reyes-Prieto A."/>
            <person name="Armbrust E.V."/>
            <person name="Aves S.J."/>
            <person name="Beiko R.G."/>
            <person name="Coutinho P."/>
            <person name="Dacks J.B."/>
            <person name="Durnford D.G."/>
            <person name="Fast N.M."/>
            <person name="Green B.R."/>
            <person name="Grisdale C.J."/>
            <person name="Hempel F."/>
            <person name="Henrissat B."/>
            <person name="Hoppner M.P."/>
            <person name="Ishida K."/>
            <person name="Kim E."/>
            <person name="Koreny L."/>
            <person name="Kroth P.G."/>
            <person name="Liu Y."/>
            <person name="Malik S.B."/>
            <person name="Maier U.G."/>
            <person name="McRose D."/>
            <person name="Mock T."/>
            <person name="Neilson J.A."/>
            <person name="Onodera N.T."/>
            <person name="Poole A.M."/>
            <person name="Pritham E.J."/>
            <person name="Richards T.A."/>
            <person name="Rocap G."/>
            <person name="Roy S.W."/>
            <person name="Sarai C."/>
            <person name="Schaack S."/>
            <person name="Shirato S."/>
            <person name="Slamovits C.H."/>
            <person name="Spencer D.F."/>
            <person name="Suzuki S."/>
            <person name="Worden A.Z."/>
            <person name="Zauner S."/>
            <person name="Barry K."/>
            <person name="Bell C."/>
            <person name="Bharti A.K."/>
            <person name="Crow J.A."/>
            <person name="Grimwood J."/>
            <person name="Kramer R."/>
            <person name="Lindquist E."/>
            <person name="Lucas S."/>
            <person name="Salamov A."/>
            <person name="McFadden G.I."/>
            <person name="Lane C.E."/>
            <person name="Keeling P.J."/>
            <person name="Gray M.W."/>
            <person name="Grigoriev I.V."/>
            <person name="Archibald J.M."/>
        </authorList>
    </citation>
    <scope>NUCLEOTIDE SEQUENCE</scope>
    <source>
        <strain evidence="3 5">CCMP2712</strain>
    </source>
</reference>
<dbReference type="RefSeq" id="XP_005833118.1">
    <property type="nucleotide sequence ID" value="XM_005833061.1"/>
</dbReference>
<dbReference type="AlphaFoldDB" id="L1JC64"/>
<dbReference type="Pfam" id="PF07885">
    <property type="entry name" value="Ion_trans_2"/>
    <property type="match status" value="1"/>
</dbReference>
<dbReference type="EMBL" id="JH992996">
    <property type="protein sequence ID" value="EKX46138.1"/>
    <property type="molecule type" value="Genomic_DNA"/>
</dbReference>
<gene>
    <name evidence="3" type="ORF">GUITHDRAFT_55216</name>
</gene>
<dbReference type="PANTHER" id="PTHR10217">
    <property type="entry name" value="VOLTAGE AND LIGAND GATED POTASSIUM CHANNEL"/>
    <property type="match status" value="1"/>
</dbReference>
<keyword evidence="1" id="KW-1133">Transmembrane helix</keyword>
<proteinExistence type="predicted"/>
<reference evidence="4" key="3">
    <citation type="submission" date="2016-03" db="UniProtKB">
        <authorList>
            <consortium name="EnsemblProtists"/>
        </authorList>
    </citation>
    <scope>IDENTIFICATION</scope>
</reference>
<dbReference type="GO" id="GO:0005249">
    <property type="term" value="F:voltage-gated potassium channel activity"/>
    <property type="evidence" value="ECO:0007669"/>
    <property type="project" value="InterPro"/>
</dbReference>
<name>L1JC64_GUITC</name>
<protein>
    <recommendedName>
        <fullName evidence="2">Potassium channel domain-containing protein</fullName>
    </recommendedName>
</protein>
<dbReference type="OrthoDB" id="432483at2759"/>
<dbReference type="PANTHER" id="PTHR10217:SF435">
    <property type="entry name" value="POTASSIUM VOLTAGE-GATED CHANNEL PROTEIN EAG"/>
    <property type="match status" value="1"/>
</dbReference>
<dbReference type="PaxDb" id="55529-EKX46138"/>
<evidence type="ECO:0000313" key="3">
    <source>
        <dbReference type="EMBL" id="EKX46138.1"/>
    </source>
</evidence>
<evidence type="ECO:0000259" key="2">
    <source>
        <dbReference type="Pfam" id="PF07885"/>
    </source>
</evidence>